<organism evidence="2 3">
    <name type="scientific">Desulfosarcina widdelii</name>
    <dbReference type="NCBI Taxonomy" id="947919"/>
    <lineage>
        <taxon>Bacteria</taxon>
        <taxon>Pseudomonadati</taxon>
        <taxon>Thermodesulfobacteriota</taxon>
        <taxon>Desulfobacteria</taxon>
        <taxon>Desulfobacterales</taxon>
        <taxon>Desulfosarcinaceae</taxon>
        <taxon>Desulfosarcina</taxon>
    </lineage>
</organism>
<keyword evidence="1" id="KW-0175">Coiled coil</keyword>
<reference evidence="2 3" key="1">
    <citation type="submission" date="2019-11" db="EMBL/GenBank/DDBJ databases">
        <title>Comparative genomics of hydrocarbon-degrading Desulfosarcina strains.</title>
        <authorList>
            <person name="Watanabe M."/>
            <person name="Kojima H."/>
            <person name="Fukui M."/>
        </authorList>
    </citation>
    <scope>NUCLEOTIDE SEQUENCE [LARGE SCALE GENOMIC DNA]</scope>
    <source>
        <strain evidence="2 3">PP31</strain>
    </source>
</reference>
<dbReference type="OrthoDB" id="496024at2"/>
<dbReference type="EMBL" id="AP021875">
    <property type="protein sequence ID" value="BBO72718.1"/>
    <property type="molecule type" value="Genomic_DNA"/>
</dbReference>
<dbReference type="RefSeq" id="WP_155301898.1">
    <property type="nucleotide sequence ID" value="NZ_AP021875.1"/>
</dbReference>
<feature type="coiled-coil region" evidence="1">
    <location>
        <begin position="206"/>
        <end position="254"/>
    </location>
</feature>
<sequence>MGKNGKKSYYGRGRFQKKYRTTDALYRFLKDTVDAKLSNVPDSDQGLYYRFVAHVCASMLIVDKHSDQDGPFIPIYSGLIKRELGRGFKVHKLKDANVIEIKPESIQRGKSREFRLVGDLYRAVVKLPYENVNQRWRDLWLKRTGSGKRSPMVNLMTGQRWRSPVISRFRYVNKHGDDFNTPTLIRRSIKALQPFPFRPKKAGTFVNALERKMKHCQSEFDEAKRTSGEDSVKHKEAQKKLSKARGRLNNCRKAQSTILAQFPVLLSDADGNDPVYTYKAAYTIQKGGRLSERNGGFQSASKVFKNLCMAGINGLYNYDVKSSQAYIFHHELEYSGIKCPWLYNYVNGTVNREDLAESVGLSESKWKRVFYSLIMGTFLWNKKGKIYKLISKENDYEILRINRHLRALHEHFKPLIKATNQWGTYLYYCNDKRYIYRHSGLKHWKNACGMKFKEKGLRESPNSKPILIDRLKGNKELRKPKHIASCKRALSAFMLQGQEAAFIHHLTILCSEDGIPVYKNEHDGLITGDIIPQKLITMAGERSGFETPTFEIKPIVSKEKKAEFVKYTRT</sequence>
<protein>
    <submittedName>
        <fullName evidence="2">Uncharacterized protein</fullName>
    </submittedName>
</protein>
<accession>A0A5K7YVP8</accession>
<evidence type="ECO:0000313" key="3">
    <source>
        <dbReference type="Proteomes" id="UP000427769"/>
    </source>
</evidence>
<name>A0A5K7YVP8_9BACT</name>
<keyword evidence="3" id="KW-1185">Reference proteome</keyword>
<dbReference type="KEGG" id="dwd:DSCW_01350"/>
<dbReference type="AlphaFoldDB" id="A0A5K7YVP8"/>
<gene>
    <name evidence="2" type="ORF">DSCW_01350</name>
</gene>
<dbReference type="Proteomes" id="UP000427769">
    <property type="component" value="Chromosome"/>
</dbReference>
<proteinExistence type="predicted"/>
<evidence type="ECO:0000313" key="2">
    <source>
        <dbReference type="EMBL" id="BBO72718.1"/>
    </source>
</evidence>
<evidence type="ECO:0000256" key="1">
    <source>
        <dbReference type="SAM" id="Coils"/>
    </source>
</evidence>